<evidence type="ECO:0000256" key="4">
    <source>
        <dbReference type="ARBA" id="ARBA00022801"/>
    </source>
</evidence>
<evidence type="ECO:0000256" key="6">
    <source>
        <dbReference type="ARBA" id="ARBA00029466"/>
    </source>
</evidence>
<dbReference type="InterPro" id="IPR004603">
    <property type="entry name" value="DNA_mismatch_endonuc_vsr"/>
</dbReference>
<sequence>MTRSQIMARVRSADTKPELVLRKALHANGFRFRLHVRSLPGCPDIVMRKHRCAIFVNGCFWHGHADCKHFRIPKTRPEFWYAKIEANRVRDTRAIEALLGYGWRVLVVWECATRSFQVDNLISIIATWLQGTETSAELSSDGLSTNRPTRSGISSGEQETRR</sequence>
<dbReference type="GO" id="GO:0016787">
    <property type="term" value="F:hydrolase activity"/>
    <property type="evidence" value="ECO:0007669"/>
    <property type="project" value="UniProtKB-KW"/>
</dbReference>
<dbReference type="EMBL" id="CP076361">
    <property type="protein sequence ID" value="QWK91966.1"/>
    <property type="molecule type" value="Genomic_DNA"/>
</dbReference>
<keyword evidence="5" id="KW-0234">DNA repair</keyword>
<evidence type="ECO:0000313" key="8">
    <source>
        <dbReference type="EMBL" id="QWK91966.1"/>
    </source>
</evidence>
<accession>A0A975PAQ6</accession>
<evidence type="ECO:0000256" key="2">
    <source>
        <dbReference type="ARBA" id="ARBA00022759"/>
    </source>
</evidence>
<keyword evidence="3" id="KW-0227">DNA damage</keyword>
<dbReference type="AlphaFoldDB" id="A0A975PAQ6"/>
<evidence type="ECO:0000313" key="9">
    <source>
        <dbReference type="Proteomes" id="UP000679352"/>
    </source>
</evidence>
<evidence type="ECO:0000256" key="5">
    <source>
        <dbReference type="ARBA" id="ARBA00023204"/>
    </source>
</evidence>
<dbReference type="GO" id="GO:0004519">
    <property type="term" value="F:endonuclease activity"/>
    <property type="evidence" value="ECO:0007669"/>
    <property type="project" value="UniProtKB-KW"/>
</dbReference>
<keyword evidence="2 8" id="KW-0255">Endonuclease</keyword>
<keyword evidence="1" id="KW-0540">Nuclease</keyword>
<gene>
    <name evidence="8" type="ORF">KM031_07675</name>
</gene>
<name>A0A975PAQ6_9RHOB</name>
<feature type="region of interest" description="Disordered" evidence="7">
    <location>
        <begin position="138"/>
        <end position="162"/>
    </location>
</feature>
<protein>
    <submittedName>
        <fullName evidence="8">Very short patch repair endonuclease</fullName>
    </submittedName>
</protein>
<keyword evidence="9" id="KW-1185">Reference proteome</keyword>
<proteinExistence type="inferred from homology"/>
<dbReference type="SUPFAM" id="SSF52980">
    <property type="entry name" value="Restriction endonuclease-like"/>
    <property type="match status" value="1"/>
</dbReference>
<dbReference type="CDD" id="cd00221">
    <property type="entry name" value="Vsr"/>
    <property type="match status" value="1"/>
</dbReference>
<dbReference type="InterPro" id="IPR011335">
    <property type="entry name" value="Restrct_endonuc-II-like"/>
</dbReference>
<dbReference type="Proteomes" id="UP000679352">
    <property type="component" value="Chromosome"/>
</dbReference>
<comment type="similarity">
    <text evidence="6">Belongs to the Vsr family.</text>
</comment>
<dbReference type="Pfam" id="PF03852">
    <property type="entry name" value="Vsr"/>
    <property type="match status" value="1"/>
</dbReference>
<evidence type="ECO:0000256" key="1">
    <source>
        <dbReference type="ARBA" id="ARBA00022722"/>
    </source>
</evidence>
<dbReference type="NCBIfam" id="TIGR00632">
    <property type="entry name" value="vsr"/>
    <property type="match status" value="1"/>
</dbReference>
<evidence type="ECO:0000256" key="7">
    <source>
        <dbReference type="SAM" id="MobiDB-lite"/>
    </source>
</evidence>
<organism evidence="8 9">
    <name type="scientific">Gemmobacter fulvus</name>
    <dbReference type="NCBI Taxonomy" id="2840474"/>
    <lineage>
        <taxon>Bacteria</taxon>
        <taxon>Pseudomonadati</taxon>
        <taxon>Pseudomonadota</taxon>
        <taxon>Alphaproteobacteria</taxon>
        <taxon>Rhodobacterales</taxon>
        <taxon>Paracoccaceae</taxon>
        <taxon>Gemmobacter</taxon>
    </lineage>
</organism>
<evidence type="ECO:0000256" key="3">
    <source>
        <dbReference type="ARBA" id="ARBA00022763"/>
    </source>
</evidence>
<dbReference type="REBASE" id="505005">
    <property type="entry name" value="V.Gspcon5ORF7670P"/>
</dbReference>
<dbReference type="KEGG" id="gfu:KM031_07675"/>
<dbReference type="Gene3D" id="3.40.960.10">
    <property type="entry name" value="VSR Endonuclease"/>
    <property type="match status" value="1"/>
</dbReference>
<reference evidence="8" key="1">
    <citation type="submission" date="2021-06" db="EMBL/GenBank/DDBJ databases">
        <title>Direct submission.</title>
        <authorList>
            <person name="Lee C.-S."/>
            <person name="Jin L."/>
        </authorList>
    </citation>
    <scope>NUCLEOTIDE SEQUENCE</scope>
    <source>
        <strain evidence="8">Con5</strain>
    </source>
</reference>
<keyword evidence="4" id="KW-0378">Hydrolase</keyword>
<dbReference type="GO" id="GO:0006298">
    <property type="term" value="P:mismatch repair"/>
    <property type="evidence" value="ECO:0007669"/>
    <property type="project" value="InterPro"/>
</dbReference>